<evidence type="ECO:0000256" key="2">
    <source>
        <dbReference type="ARBA" id="ARBA00022559"/>
    </source>
</evidence>
<dbReference type="PROSITE" id="PS00763">
    <property type="entry name" value="GLUTATHIONE_PEROXID_2"/>
    <property type="match status" value="1"/>
</dbReference>
<feature type="active site" evidence="4">
    <location>
        <position position="45"/>
    </location>
</feature>
<dbReference type="Pfam" id="PF00255">
    <property type="entry name" value="GSHPx"/>
    <property type="match status" value="1"/>
</dbReference>
<protein>
    <recommendedName>
        <fullName evidence="5">Glutathione peroxidase</fullName>
    </recommendedName>
</protein>
<dbReference type="GO" id="GO:0005829">
    <property type="term" value="C:cytosol"/>
    <property type="evidence" value="ECO:0007669"/>
    <property type="project" value="TreeGrafter"/>
</dbReference>
<dbReference type="EMBL" id="JAJJMB010014022">
    <property type="protein sequence ID" value="KAI3863732.1"/>
    <property type="molecule type" value="Genomic_DNA"/>
</dbReference>
<evidence type="ECO:0000256" key="3">
    <source>
        <dbReference type="ARBA" id="ARBA00023002"/>
    </source>
</evidence>
<evidence type="ECO:0000256" key="4">
    <source>
        <dbReference type="PIRSR" id="PIRSR000303-1"/>
    </source>
</evidence>
<comment type="caution">
    <text evidence="6">The sequence shown here is derived from an EMBL/GenBank/DDBJ whole genome shotgun (WGS) entry which is preliminary data.</text>
</comment>
<dbReference type="InterPro" id="IPR036249">
    <property type="entry name" value="Thioredoxin-like_sf"/>
</dbReference>
<dbReference type="PANTHER" id="PTHR11592:SF17">
    <property type="entry name" value="GLUTATHIONE PEROXIDASE 5-RELATED"/>
    <property type="match status" value="1"/>
</dbReference>
<evidence type="ECO:0000256" key="1">
    <source>
        <dbReference type="ARBA" id="ARBA00006926"/>
    </source>
</evidence>
<dbReference type="PRINTS" id="PR01011">
    <property type="entry name" value="GLUTPROXDASE"/>
</dbReference>
<dbReference type="InterPro" id="IPR029760">
    <property type="entry name" value="GPX_CS"/>
</dbReference>
<dbReference type="Gene3D" id="3.40.30.10">
    <property type="entry name" value="Glutaredoxin"/>
    <property type="match status" value="1"/>
</dbReference>
<proteinExistence type="inferred from homology"/>
<keyword evidence="2 5" id="KW-0575">Peroxidase</keyword>
<dbReference type="AlphaFoldDB" id="A0AAD4S6Y0"/>
<dbReference type="InterPro" id="IPR029759">
    <property type="entry name" value="GPX_AS"/>
</dbReference>
<organism evidence="6 7">
    <name type="scientific">Papaver atlanticum</name>
    <dbReference type="NCBI Taxonomy" id="357466"/>
    <lineage>
        <taxon>Eukaryota</taxon>
        <taxon>Viridiplantae</taxon>
        <taxon>Streptophyta</taxon>
        <taxon>Embryophyta</taxon>
        <taxon>Tracheophyta</taxon>
        <taxon>Spermatophyta</taxon>
        <taxon>Magnoliopsida</taxon>
        <taxon>Ranunculales</taxon>
        <taxon>Papaveraceae</taxon>
        <taxon>Papaveroideae</taxon>
        <taxon>Papaver</taxon>
    </lineage>
</organism>
<keyword evidence="7" id="KW-1185">Reference proteome</keyword>
<dbReference type="PANTHER" id="PTHR11592">
    <property type="entry name" value="GLUTATHIONE PEROXIDASE"/>
    <property type="match status" value="1"/>
</dbReference>
<dbReference type="Proteomes" id="UP001202328">
    <property type="component" value="Unassembled WGS sequence"/>
</dbReference>
<dbReference type="PIRSF" id="PIRSF000303">
    <property type="entry name" value="Glutathion_perox"/>
    <property type="match status" value="1"/>
</dbReference>
<reference evidence="6" key="1">
    <citation type="submission" date="2022-04" db="EMBL/GenBank/DDBJ databases">
        <title>A functionally conserved STORR gene fusion in Papaver species that diverged 16.8 million years ago.</title>
        <authorList>
            <person name="Catania T."/>
        </authorList>
    </citation>
    <scope>NUCLEOTIDE SEQUENCE</scope>
    <source>
        <strain evidence="6">S-188037</strain>
    </source>
</reference>
<dbReference type="InterPro" id="IPR000889">
    <property type="entry name" value="Glutathione_peroxidase"/>
</dbReference>
<gene>
    <name evidence="6" type="ORF">MKW98_031324</name>
</gene>
<evidence type="ECO:0000313" key="7">
    <source>
        <dbReference type="Proteomes" id="UP001202328"/>
    </source>
</evidence>
<evidence type="ECO:0000313" key="6">
    <source>
        <dbReference type="EMBL" id="KAI3863732.1"/>
    </source>
</evidence>
<dbReference type="FunFam" id="3.40.30.10:FF:000025">
    <property type="entry name" value="Glutathione peroxidase"/>
    <property type="match status" value="1"/>
</dbReference>
<keyword evidence="3 5" id="KW-0560">Oxidoreductase</keyword>
<sequence>MGASSSSCVEESVYDFTVKDKTGNDVDLSIYKGKVLLFVNVASNCGLTDVNYTQLAEIYTKYKDQGLEVLAFPCNQFLKQEPKSAQEVEQFVCTRFKAEFPVFQKVRVNGTTAAPVFKFLKSKSSGSLGSRVKWNFTKFLVDREGRVIGRYAPTTPPFAFEKDIQNALESKPN</sequence>
<dbReference type="CDD" id="cd00340">
    <property type="entry name" value="GSH_Peroxidase"/>
    <property type="match status" value="1"/>
</dbReference>
<evidence type="ECO:0000256" key="5">
    <source>
        <dbReference type="RuleBase" id="RU000499"/>
    </source>
</evidence>
<dbReference type="GO" id="GO:0006979">
    <property type="term" value="P:response to oxidative stress"/>
    <property type="evidence" value="ECO:0007669"/>
    <property type="project" value="InterPro"/>
</dbReference>
<accession>A0AAD4S6Y0</accession>
<dbReference type="PROSITE" id="PS51355">
    <property type="entry name" value="GLUTATHIONE_PEROXID_3"/>
    <property type="match status" value="1"/>
</dbReference>
<dbReference type="PROSITE" id="PS00460">
    <property type="entry name" value="GLUTATHIONE_PEROXID_1"/>
    <property type="match status" value="1"/>
</dbReference>
<dbReference type="GO" id="GO:0004601">
    <property type="term" value="F:peroxidase activity"/>
    <property type="evidence" value="ECO:0007669"/>
    <property type="project" value="UniProtKB-KW"/>
</dbReference>
<comment type="similarity">
    <text evidence="1 5">Belongs to the glutathione peroxidase family.</text>
</comment>
<name>A0AAD4S6Y0_9MAGN</name>
<dbReference type="SUPFAM" id="SSF52833">
    <property type="entry name" value="Thioredoxin-like"/>
    <property type="match status" value="1"/>
</dbReference>